<dbReference type="Gene3D" id="2.60.40.380">
    <property type="entry name" value="Purple acid phosphatase-like, N-terminal"/>
    <property type="match status" value="1"/>
</dbReference>
<sequence>MKNLIVLIFLIGYTSLFASNDKYRLMLRDNPATTIVIGWDQISGDSPTVYYGTTDFGTDHLKYAKSHTPERVVKFRGMNNHFARLKNLKPNTAYFFVIKDSEGVSERFWFKTAPKNKEKLSLISGGDSRNKRKSRQNANSLVAKLKPHAILFGGDMTASDNNEQWINWMNDWQLTIASDNRMFPIIAARGNHEKENNSIHNLFDTPSDKNYYSISFGNNFLKVFTLNTEISIAGGQTNWLKNDLSVSKKVKWRIAQYHKPMRPHVAGKKEGHYQYSNWANLFYKHRVQLVVECDAHTVKTTWPIKPSTHSGSEEGFIRDDKNGTVYVGEGCWGAPIRKNNDSKSWTRNSGMFNQFKWIFVSKKNIVCRTIKTDSAANVSELSNDNPFEIPENLEIWNPSNGSVVKIDN</sequence>
<gene>
    <name evidence="4" type="ORF">N1F79_00190</name>
</gene>
<dbReference type="PANTHER" id="PTHR22953:SF153">
    <property type="entry name" value="PURPLE ACID PHOSPHATASE"/>
    <property type="match status" value="1"/>
</dbReference>
<organism evidence="4 5">
    <name type="scientific">Flavivirga spongiicola</name>
    <dbReference type="NCBI Taxonomy" id="421621"/>
    <lineage>
        <taxon>Bacteria</taxon>
        <taxon>Pseudomonadati</taxon>
        <taxon>Bacteroidota</taxon>
        <taxon>Flavobacteriia</taxon>
        <taxon>Flavobacteriales</taxon>
        <taxon>Flavobacteriaceae</taxon>
        <taxon>Flavivirga</taxon>
    </lineage>
</organism>
<keyword evidence="5" id="KW-1185">Reference proteome</keyword>
<dbReference type="Pfam" id="PF16656">
    <property type="entry name" value="Pur_ac_phosph_N"/>
    <property type="match status" value="1"/>
</dbReference>
<dbReference type="InterPro" id="IPR029052">
    <property type="entry name" value="Metallo-depent_PP-like"/>
</dbReference>
<reference evidence="4 5" key="1">
    <citation type="submission" date="2022-09" db="EMBL/GenBank/DDBJ databases">
        <title>Genome sequencing of Flavivirga sp. MEBiC05379.</title>
        <authorList>
            <person name="Oh H.-M."/>
            <person name="Kwon K.K."/>
            <person name="Park M.J."/>
            <person name="Yang S.-H."/>
        </authorList>
    </citation>
    <scope>NUCLEOTIDE SEQUENCE [LARGE SCALE GENOMIC DNA]</scope>
    <source>
        <strain evidence="4 5">MEBiC05379</strain>
    </source>
</reference>
<dbReference type="Gene3D" id="3.60.21.10">
    <property type="match status" value="1"/>
</dbReference>
<dbReference type="SUPFAM" id="SSF56300">
    <property type="entry name" value="Metallo-dependent phosphatases"/>
    <property type="match status" value="1"/>
</dbReference>
<dbReference type="Pfam" id="PF00149">
    <property type="entry name" value="Metallophos"/>
    <property type="match status" value="1"/>
</dbReference>
<feature type="domain" description="Calcineurin-like phosphoesterase" evidence="2">
    <location>
        <begin position="140"/>
        <end position="291"/>
    </location>
</feature>
<evidence type="ECO:0000313" key="4">
    <source>
        <dbReference type="EMBL" id="MEF3831534.1"/>
    </source>
</evidence>
<dbReference type="RefSeq" id="WP_303308544.1">
    <property type="nucleotide sequence ID" value="NZ_JAODOP010000001.1"/>
</dbReference>
<dbReference type="SUPFAM" id="SSF49363">
    <property type="entry name" value="Purple acid phosphatase, N-terminal domain"/>
    <property type="match status" value="1"/>
</dbReference>
<dbReference type="InterPro" id="IPR039331">
    <property type="entry name" value="PAPs-like"/>
</dbReference>
<dbReference type="Proteomes" id="UP001337305">
    <property type="component" value="Unassembled WGS sequence"/>
</dbReference>
<keyword evidence="1" id="KW-0732">Signal</keyword>
<evidence type="ECO:0000259" key="3">
    <source>
        <dbReference type="Pfam" id="PF16656"/>
    </source>
</evidence>
<dbReference type="InterPro" id="IPR004843">
    <property type="entry name" value="Calcineurin-like_PHP"/>
</dbReference>
<name>A0ABU7XLX8_9FLAO</name>
<evidence type="ECO:0000313" key="5">
    <source>
        <dbReference type="Proteomes" id="UP001337305"/>
    </source>
</evidence>
<feature type="domain" description="Purple acid phosphatase N-terminal" evidence="3">
    <location>
        <begin position="24"/>
        <end position="112"/>
    </location>
</feature>
<comment type="caution">
    <text evidence="4">The sequence shown here is derived from an EMBL/GenBank/DDBJ whole genome shotgun (WGS) entry which is preliminary data.</text>
</comment>
<dbReference type="PANTHER" id="PTHR22953">
    <property type="entry name" value="ACID PHOSPHATASE RELATED"/>
    <property type="match status" value="1"/>
</dbReference>
<evidence type="ECO:0000259" key="2">
    <source>
        <dbReference type="Pfam" id="PF00149"/>
    </source>
</evidence>
<dbReference type="InterPro" id="IPR008963">
    <property type="entry name" value="Purple_acid_Pase-like_N"/>
</dbReference>
<protein>
    <submittedName>
        <fullName evidence="4">Metallophosphoesterase family protein</fullName>
    </submittedName>
</protein>
<evidence type="ECO:0000256" key="1">
    <source>
        <dbReference type="ARBA" id="ARBA00022729"/>
    </source>
</evidence>
<proteinExistence type="predicted"/>
<dbReference type="InterPro" id="IPR015914">
    <property type="entry name" value="PAPs_N"/>
</dbReference>
<accession>A0ABU7XLX8</accession>
<dbReference type="EMBL" id="JAODOP010000001">
    <property type="protein sequence ID" value="MEF3831534.1"/>
    <property type="molecule type" value="Genomic_DNA"/>
</dbReference>